<proteinExistence type="predicted"/>
<name>A0A1G9B6T7_9PROT</name>
<gene>
    <name evidence="2" type="ORF">SAMN05192566_1019</name>
</gene>
<dbReference type="AlphaFoldDB" id="A0A1G9B6T7"/>
<protein>
    <recommendedName>
        <fullName evidence="4">Stress-induced acidophilic repeat motif-containing protein</fullName>
    </recommendedName>
</protein>
<dbReference type="Proteomes" id="UP000198629">
    <property type="component" value="Unassembled WGS sequence"/>
</dbReference>
<sequence length="55" mass="5634">MASSQNSMRGGTSEQHAKAGSQSHKNQGSNQSASHTRGGTSEQHAKAGSQSHKNG</sequence>
<dbReference type="EMBL" id="FNFX01000002">
    <property type="protein sequence ID" value="SDK35266.1"/>
    <property type="molecule type" value="Genomic_DNA"/>
</dbReference>
<reference evidence="3" key="1">
    <citation type="submission" date="2016-10" db="EMBL/GenBank/DDBJ databases">
        <authorList>
            <person name="Varghese N."/>
            <person name="Submissions S."/>
        </authorList>
    </citation>
    <scope>NUCLEOTIDE SEQUENCE [LARGE SCALE GENOMIC DNA]</scope>
    <source>
        <strain evidence="3">CBMB127</strain>
    </source>
</reference>
<dbReference type="RefSeq" id="WP_176755218.1">
    <property type="nucleotide sequence ID" value="NZ_FNFX01000002.1"/>
</dbReference>
<evidence type="ECO:0000313" key="3">
    <source>
        <dbReference type="Proteomes" id="UP000198629"/>
    </source>
</evidence>
<evidence type="ECO:0008006" key="4">
    <source>
        <dbReference type="Google" id="ProtNLM"/>
    </source>
</evidence>
<feature type="region of interest" description="Disordered" evidence="1">
    <location>
        <begin position="1"/>
        <end position="55"/>
    </location>
</feature>
<keyword evidence="3" id="KW-1185">Reference proteome</keyword>
<accession>A0A1G9B6T7</accession>
<evidence type="ECO:0000313" key="2">
    <source>
        <dbReference type="EMBL" id="SDK35266.1"/>
    </source>
</evidence>
<evidence type="ECO:0000256" key="1">
    <source>
        <dbReference type="SAM" id="MobiDB-lite"/>
    </source>
</evidence>
<organism evidence="2 3">
    <name type="scientific">Methylophilus rhizosphaerae</name>
    <dbReference type="NCBI Taxonomy" id="492660"/>
    <lineage>
        <taxon>Bacteria</taxon>
        <taxon>Pseudomonadati</taxon>
        <taxon>Pseudomonadota</taxon>
        <taxon>Betaproteobacteria</taxon>
        <taxon>Nitrosomonadales</taxon>
        <taxon>Methylophilaceae</taxon>
        <taxon>Methylophilus</taxon>
    </lineage>
</organism>
<dbReference type="STRING" id="492660.SAMN05192566_1019"/>